<keyword evidence="1" id="KW-0472">Membrane</keyword>
<reference evidence="3" key="1">
    <citation type="journal article" date="2006" name="PLoS Biol.">
        <title>Macronuclear genome sequence of the ciliate Tetrahymena thermophila, a model eukaryote.</title>
        <authorList>
            <person name="Eisen J.A."/>
            <person name="Coyne R.S."/>
            <person name="Wu M."/>
            <person name="Wu D."/>
            <person name="Thiagarajan M."/>
            <person name="Wortman J.R."/>
            <person name="Badger J.H."/>
            <person name="Ren Q."/>
            <person name="Amedeo P."/>
            <person name="Jones K.M."/>
            <person name="Tallon L.J."/>
            <person name="Delcher A.L."/>
            <person name="Salzberg S.L."/>
            <person name="Silva J.C."/>
            <person name="Haas B.J."/>
            <person name="Majoros W.H."/>
            <person name="Farzad M."/>
            <person name="Carlton J.M."/>
            <person name="Smith R.K. Jr."/>
            <person name="Garg J."/>
            <person name="Pearlman R.E."/>
            <person name="Karrer K.M."/>
            <person name="Sun L."/>
            <person name="Manning G."/>
            <person name="Elde N.C."/>
            <person name="Turkewitz A.P."/>
            <person name="Asai D.J."/>
            <person name="Wilkes D.E."/>
            <person name="Wang Y."/>
            <person name="Cai H."/>
            <person name="Collins K."/>
            <person name="Stewart B.A."/>
            <person name="Lee S.R."/>
            <person name="Wilamowska K."/>
            <person name="Weinberg Z."/>
            <person name="Ruzzo W.L."/>
            <person name="Wloga D."/>
            <person name="Gaertig J."/>
            <person name="Frankel J."/>
            <person name="Tsao C.-C."/>
            <person name="Gorovsky M.A."/>
            <person name="Keeling P.J."/>
            <person name="Waller R.F."/>
            <person name="Patron N.J."/>
            <person name="Cherry J.M."/>
            <person name="Stover N.A."/>
            <person name="Krieger C.J."/>
            <person name="del Toro C."/>
            <person name="Ryder H.F."/>
            <person name="Williamson S.C."/>
            <person name="Barbeau R.A."/>
            <person name="Hamilton E.P."/>
            <person name="Orias E."/>
        </authorList>
    </citation>
    <scope>NUCLEOTIDE SEQUENCE [LARGE SCALE GENOMIC DNA]</scope>
    <source>
        <strain evidence="3">SB210</strain>
    </source>
</reference>
<dbReference type="InParanoid" id="Q23JF1"/>
<dbReference type="RefSeq" id="XP_001016798.2">
    <property type="nucleotide sequence ID" value="XM_001016798.2"/>
</dbReference>
<evidence type="ECO:0000313" key="2">
    <source>
        <dbReference type="EMBL" id="EAR96553.2"/>
    </source>
</evidence>
<keyword evidence="3" id="KW-1185">Reference proteome</keyword>
<gene>
    <name evidence="2" type="ORF">TTHERM_00488230</name>
</gene>
<dbReference type="EMBL" id="GG662691">
    <property type="protein sequence ID" value="EAR96553.2"/>
    <property type="molecule type" value="Genomic_DNA"/>
</dbReference>
<feature type="transmembrane region" description="Helical" evidence="1">
    <location>
        <begin position="30"/>
        <end position="48"/>
    </location>
</feature>
<proteinExistence type="predicted"/>
<dbReference type="AlphaFoldDB" id="Q23JF1"/>
<dbReference type="GeneID" id="7846909"/>
<name>Q23JF1_TETTS</name>
<dbReference type="Proteomes" id="UP000009168">
    <property type="component" value="Unassembled WGS sequence"/>
</dbReference>
<dbReference type="KEGG" id="tet:TTHERM_00488230"/>
<evidence type="ECO:0000256" key="1">
    <source>
        <dbReference type="SAM" id="Phobius"/>
    </source>
</evidence>
<sequence length="695" mass="81294">MRILNLDLFSSEFYFNLDGPYYKKGTIQGVLLSFSSVILVLSYFFYLLHQYLNNFIDPQFRSQSFISSSSHGVQLDQDLIGFFYYYNTSLTVEQYQIIQNKTYLVYYPYFYYQDPINNIYQTINLNITQCTSPQLQGFSCIDFSQISNYTLILDNISNILSSLYINVYGCLDLDDIKTTIPDNCATQSEIDNVINGDASGILLKLKTQQYNTTSKEIQTNYRSMQIYSLQNQFILSSMKTQIQDTEVKQGFLLQSQQYYSSPIYYETTMYSFDRNVSLQAGVGPYNQINIFIDEIVQYTQIKYPTITEILALVNSVAAIIMIIRFLGRMVSQKLIKEDFFILILRNLFQQKCQEILQINNLINKSGTLMQVQSRSEEEASQNRQQELVVDAEEKDNKTNFLLPNFESKYLQKRVNSNFNLDNSSQKNRLFFDEEKDQNEQFRKNNSMIQSSTSPSTNQVKLQVLGNLLNFDKIDTVFQNESLITQQMDCRTQTLQKKDSVSQIQFLNNKLDRPKSNFKDKLKGQVNKNDKNLSEAISQKLSIMQSKSIKESLQNIIFKFKCFRSKNFLQSKGLKQKQLDKIREEVLKSLNIYEFFKDITFLKKAISMLLSSDQIAALQFVGLTEDLLNLDLKRKDLRVIYEQEKKKLNHFERQYLILQYEELQVNYIERFLVKCQEGSDLTEVDKRIISSINQNK</sequence>
<evidence type="ECO:0000313" key="3">
    <source>
        <dbReference type="Proteomes" id="UP000009168"/>
    </source>
</evidence>
<dbReference type="OrthoDB" id="302623at2759"/>
<keyword evidence="1" id="KW-1133">Transmembrane helix</keyword>
<dbReference type="HOGENOM" id="CLU_013044_1_1_1"/>
<organism evidence="2 3">
    <name type="scientific">Tetrahymena thermophila (strain SB210)</name>
    <dbReference type="NCBI Taxonomy" id="312017"/>
    <lineage>
        <taxon>Eukaryota</taxon>
        <taxon>Sar</taxon>
        <taxon>Alveolata</taxon>
        <taxon>Ciliophora</taxon>
        <taxon>Intramacronucleata</taxon>
        <taxon>Oligohymenophorea</taxon>
        <taxon>Hymenostomatida</taxon>
        <taxon>Tetrahymenina</taxon>
        <taxon>Tetrahymenidae</taxon>
        <taxon>Tetrahymena</taxon>
    </lineage>
</organism>
<protein>
    <submittedName>
        <fullName evidence="2">AMP-binding enzyme family protein</fullName>
    </submittedName>
</protein>
<accession>Q23JF1</accession>
<keyword evidence="1" id="KW-0812">Transmembrane</keyword>
<feature type="transmembrane region" description="Helical" evidence="1">
    <location>
        <begin position="309"/>
        <end position="327"/>
    </location>
</feature>